<evidence type="ECO:0000256" key="1">
    <source>
        <dbReference type="ARBA" id="ARBA00004141"/>
    </source>
</evidence>
<evidence type="ECO:0000313" key="9">
    <source>
        <dbReference type="EMBL" id="OXU24805.1"/>
    </source>
</evidence>
<dbReference type="PANTHER" id="PTHR19139:SF270">
    <property type="entry name" value="ENTOMOGLYCEROPORIN 1-RELATED"/>
    <property type="match status" value="1"/>
</dbReference>
<evidence type="ECO:0000256" key="5">
    <source>
        <dbReference type="ARBA" id="ARBA00022989"/>
    </source>
</evidence>
<reference evidence="9 10" key="1">
    <citation type="journal article" date="2017" name="Curr. Biol.">
        <title>The Evolution of Venom by Co-option of Single-Copy Genes.</title>
        <authorList>
            <person name="Martinson E.O."/>
            <person name="Mrinalini"/>
            <person name="Kelkar Y.D."/>
            <person name="Chang C.H."/>
            <person name="Werren J.H."/>
        </authorList>
    </citation>
    <scope>NUCLEOTIDE SEQUENCE [LARGE SCALE GENOMIC DNA]</scope>
    <source>
        <strain evidence="9 10">Alberta</strain>
        <tissue evidence="9">Whole body</tissue>
    </source>
</reference>
<protein>
    <recommendedName>
        <fullName evidence="11">Aquaporin</fullName>
    </recommendedName>
</protein>
<keyword evidence="5 8" id="KW-1133">Transmembrane helix</keyword>
<proteinExistence type="inferred from homology"/>
<dbReference type="CDD" id="cd00333">
    <property type="entry name" value="MIP"/>
    <property type="match status" value="1"/>
</dbReference>
<feature type="non-terminal residue" evidence="9">
    <location>
        <position position="1"/>
    </location>
</feature>
<dbReference type="EMBL" id="NNAY01001189">
    <property type="protein sequence ID" value="OXU24805.1"/>
    <property type="molecule type" value="Genomic_DNA"/>
</dbReference>
<feature type="transmembrane region" description="Helical" evidence="8">
    <location>
        <begin position="416"/>
        <end position="436"/>
    </location>
</feature>
<dbReference type="PROSITE" id="PS00221">
    <property type="entry name" value="MIP"/>
    <property type="match status" value="1"/>
</dbReference>
<evidence type="ECO:0000256" key="2">
    <source>
        <dbReference type="ARBA" id="ARBA00006175"/>
    </source>
</evidence>
<dbReference type="OrthoDB" id="3222at2759"/>
<feature type="transmembrane region" description="Helical" evidence="8">
    <location>
        <begin position="375"/>
        <end position="393"/>
    </location>
</feature>
<evidence type="ECO:0000313" key="10">
    <source>
        <dbReference type="Proteomes" id="UP000215335"/>
    </source>
</evidence>
<comment type="caution">
    <text evidence="9">The sequence shown here is derived from an EMBL/GenBank/DDBJ whole genome shotgun (WGS) entry which is preliminary data.</text>
</comment>
<dbReference type="NCBIfam" id="TIGR00861">
    <property type="entry name" value="MIP"/>
    <property type="match status" value="1"/>
</dbReference>
<dbReference type="STRING" id="543379.A0A232F239"/>
<feature type="transmembrane region" description="Helical" evidence="8">
    <location>
        <begin position="260"/>
        <end position="286"/>
    </location>
</feature>
<dbReference type="Pfam" id="PF00230">
    <property type="entry name" value="MIP"/>
    <property type="match status" value="1"/>
</dbReference>
<keyword evidence="10" id="KW-1185">Reference proteome</keyword>
<dbReference type="InterPro" id="IPR000425">
    <property type="entry name" value="MIP"/>
</dbReference>
<keyword evidence="6 8" id="KW-0472">Membrane</keyword>
<dbReference type="GO" id="GO:0005886">
    <property type="term" value="C:plasma membrane"/>
    <property type="evidence" value="ECO:0007669"/>
    <property type="project" value="TreeGrafter"/>
</dbReference>
<accession>A0A232F239</accession>
<dbReference type="Gene3D" id="1.20.1080.10">
    <property type="entry name" value="Glycerol uptake facilitator protein"/>
    <property type="match status" value="1"/>
</dbReference>
<dbReference type="SUPFAM" id="SSF81338">
    <property type="entry name" value="Aquaporin-like"/>
    <property type="match status" value="1"/>
</dbReference>
<evidence type="ECO:0000256" key="4">
    <source>
        <dbReference type="ARBA" id="ARBA00022692"/>
    </source>
</evidence>
<dbReference type="InterPro" id="IPR034294">
    <property type="entry name" value="Aquaporin_transptr"/>
</dbReference>
<dbReference type="Proteomes" id="UP000215335">
    <property type="component" value="Unassembled WGS sequence"/>
</dbReference>
<evidence type="ECO:0000256" key="6">
    <source>
        <dbReference type="ARBA" id="ARBA00023136"/>
    </source>
</evidence>
<dbReference type="GO" id="GO:0015267">
    <property type="term" value="F:channel activity"/>
    <property type="evidence" value="ECO:0007669"/>
    <property type="project" value="InterPro"/>
</dbReference>
<evidence type="ECO:0008006" key="11">
    <source>
        <dbReference type="Google" id="ProtNLM"/>
    </source>
</evidence>
<keyword evidence="4 7" id="KW-0812">Transmembrane</keyword>
<dbReference type="PANTHER" id="PTHR19139">
    <property type="entry name" value="AQUAPORIN TRANSPORTER"/>
    <property type="match status" value="1"/>
</dbReference>
<feature type="transmembrane region" description="Helical" evidence="8">
    <location>
        <begin position="339"/>
        <end position="363"/>
    </location>
</feature>
<evidence type="ECO:0000256" key="7">
    <source>
        <dbReference type="RuleBase" id="RU000477"/>
    </source>
</evidence>
<dbReference type="AlphaFoldDB" id="A0A232F239"/>
<dbReference type="PRINTS" id="PR00783">
    <property type="entry name" value="MINTRINSICP"/>
</dbReference>
<comment type="subcellular location">
    <subcellularLocation>
        <location evidence="1">Membrane</location>
        <topology evidence="1">Multi-pass membrane protein</topology>
    </subcellularLocation>
</comment>
<feature type="transmembrane region" description="Helical" evidence="8">
    <location>
        <begin position="293"/>
        <end position="319"/>
    </location>
</feature>
<dbReference type="InterPro" id="IPR022357">
    <property type="entry name" value="MIP_CS"/>
</dbReference>
<gene>
    <name evidence="9" type="ORF">TSAR_007679</name>
</gene>
<evidence type="ECO:0000256" key="8">
    <source>
        <dbReference type="SAM" id="Phobius"/>
    </source>
</evidence>
<comment type="similarity">
    <text evidence="2 7">Belongs to the MIP/aquaporin (TC 1.A.8) family.</text>
</comment>
<name>A0A232F239_9HYME</name>
<evidence type="ECO:0000256" key="3">
    <source>
        <dbReference type="ARBA" id="ARBA00022448"/>
    </source>
</evidence>
<sequence length="481" mass="52141">FHVKVDEFAQFFPQLRADFALIVLHTPQQFLRPITRHLEQTAAVHDNAGDETVDAGVSREDDTAYEDLGDEDDLVKRRVLDDEEDVLAGIGQRNHGRVVGLEDSGLQQRHDDVVRQSASVRQSQVGRGEEPADLGVLQHDLSVLLGLGHSVIVLHDLETVANVLLVQDQRPELEDRQRAEDLRGYDFHELAQVLGFEPCPDEVGLEPWKMQEGTSTMFLAEVVGTSILIFIGCMGCIGTMGPAPPPPMQTAFTFGLTVNLIIMTFGHVSGAHLNPAVTLGAVMIGLKSIPTGVVYCAAQFIGATIGYGLIKIVTPALLMNDGNPSSETPLCVTAIHPEVSVVQALLIEILCTSLILLGACATWDPRCAHTTDSTALRFGLSVAAISFAASPYTGCSMNPARTFGPALWHGAWKHQWVYWLGPMVGAALGTSAYQVLFSPKEAQSTSVGVETTNSEERDYESYKMTELQVNTTAEPENLAIE</sequence>
<feature type="transmembrane region" description="Helical" evidence="8">
    <location>
        <begin position="218"/>
        <end position="240"/>
    </location>
</feature>
<dbReference type="InterPro" id="IPR023271">
    <property type="entry name" value="Aquaporin-like"/>
</dbReference>
<keyword evidence="3 7" id="KW-0813">Transport</keyword>
<organism evidence="9 10">
    <name type="scientific">Trichomalopsis sarcophagae</name>
    <dbReference type="NCBI Taxonomy" id="543379"/>
    <lineage>
        <taxon>Eukaryota</taxon>
        <taxon>Metazoa</taxon>
        <taxon>Ecdysozoa</taxon>
        <taxon>Arthropoda</taxon>
        <taxon>Hexapoda</taxon>
        <taxon>Insecta</taxon>
        <taxon>Pterygota</taxon>
        <taxon>Neoptera</taxon>
        <taxon>Endopterygota</taxon>
        <taxon>Hymenoptera</taxon>
        <taxon>Apocrita</taxon>
        <taxon>Proctotrupomorpha</taxon>
        <taxon>Chalcidoidea</taxon>
        <taxon>Pteromalidae</taxon>
        <taxon>Pteromalinae</taxon>
        <taxon>Trichomalopsis</taxon>
    </lineage>
</organism>